<dbReference type="InterPro" id="IPR001876">
    <property type="entry name" value="Znf_RanBP2"/>
</dbReference>
<feature type="domain" description="RanBP2-type" evidence="5">
    <location>
        <begin position="6"/>
        <end position="37"/>
    </location>
</feature>
<evidence type="ECO:0000256" key="2">
    <source>
        <dbReference type="ARBA" id="ARBA00022771"/>
    </source>
</evidence>
<dbReference type="OrthoDB" id="6386565at2759"/>
<keyword evidence="2 4" id="KW-0863">Zinc-finger</keyword>
<accession>E9FZ84</accession>
<reference evidence="6 7" key="1">
    <citation type="journal article" date="2011" name="Science">
        <title>The ecoresponsive genome of Daphnia pulex.</title>
        <authorList>
            <person name="Colbourne J.K."/>
            <person name="Pfrender M.E."/>
            <person name="Gilbert D."/>
            <person name="Thomas W.K."/>
            <person name="Tucker A."/>
            <person name="Oakley T.H."/>
            <person name="Tokishita S."/>
            <person name="Aerts A."/>
            <person name="Arnold G.J."/>
            <person name="Basu M.K."/>
            <person name="Bauer D.J."/>
            <person name="Caceres C.E."/>
            <person name="Carmel L."/>
            <person name="Casola C."/>
            <person name="Choi J.H."/>
            <person name="Detter J.C."/>
            <person name="Dong Q."/>
            <person name="Dusheyko S."/>
            <person name="Eads B.D."/>
            <person name="Frohlich T."/>
            <person name="Geiler-Samerotte K.A."/>
            <person name="Gerlach D."/>
            <person name="Hatcher P."/>
            <person name="Jogdeo S."/>
            <person name="Krijgsveld J."/>
            <person name="Kriventseva E.V."/>
            <person name="Kultz D."/>
            <person name="Laforsch C."/>
            <person name="Lindquist E."/>
            <person name="Lopez J."/>
            <person name="Manak J.R."/>
            <person name="Muller J."/>
            <person name="Pangilinan J."/>
            <person name="Patwardhan R.P."/>
            <person name="Pitluck S."/>
            <person name="Pritham E.J."/>
            <person name="Rechtsteiner A."/>
            <person name="Rho M."/>
            <person name="Rogozin I.B."/>
            <person name="Sakarya O."/>
            <person name="Salamov A."/>
            <person name="Schaack S."/>
            <person name="Shapiro H."/>
            <person name="Shiga Y."/>
            <person name="Skalitzky C."/>
            <person name="Smith Z."/>
            <person name="Souvorov A."/>
            <person name="Sung W."/>
            <person name="Tang Z."/>
            <person name="Tsuchiya D."/>
            <person name="Tu H."/>
            <person name="Vos H."/>
            <person name="Wang M."/>
            <person name="Wolf Y.I."/>
            <person name="Yamagata H."/>
            <person name="Yamada T."/>
            <person name="Ye Y."/>
            <person name="Shaw J.R."/>
            <person name="Andrews J."/>
            <person name="Crease T.J."/>
            <person name="Tang H."/>
            <person name="Lucas S.M."/>
            <person name="Robertson H.M."/>
            <person name="Bork P."/>
            <person name="Koonin E.V."/>
            <person name="Zdobnov E.M."/>
            <person name="Grigoriev I.V."/>
            <person name="Lynch M."/>
            <person name="Boore J.L."/>
        </authorList>
    </citation>
    <scope>NUCLEOTIDE SEQUENCE [LARGE SCALE GENOMIC DNA]</scope>
</reference>
<sequence length="149" mass="16894">MEVPVIPGYWICSRFGCSFMNFAKRTVCRECGKAKKRLYDDVKAASENEEDDEFLQIEISPDEQAELFFVPEEPGGSKDNLEIFHGDSDFTLEKDAVVEPTTEGPTKKKRNKNNTAESIFSLLMGAIFEKLRKTDEDDMSDSFSDISLD</sequence>
<evidence type="ECO:0000256" key="3">
    <source>
        <dbReference type="ARBA" id="ARBA00022833"/>
    </source>
</evidence>
<evidence type="ECO:0000313" key="6">
    <source>
        <dbReference type="EMBL" id="EFX87010.1"/>
    </source>
</evidence>
<dbReference type="InterPro" id="IPR036443">
    <property type="entry name" value="Znf_RanBP2_sf"/>
</dbReference>
<dbReference type="KEGG" id="dpx:DAPPUDRAFT_312500"/>
<dbReference type="InParanoid" id="E9FZ84"/>
<dbReference type="AlphaFoldDB" id="E9FZ84"/>
<dbReference type="PROSITE" id="PS01358">
    <property type="entry name" value="ZF_RANBP2_1"/>
    <property type="match status" value="1"/>
</dbReference>
<proteinExistence type="predicted"/>
<dbReference type="Gene3D" id="4.10.1060.10">
    <property type="entry name" value="Zinc finger, RanBP2-type"/>
    <property type="match status" value="1"/>
</dbReference>
<keyword evidence="1" id="KW-0479">Metal-binding</keyword>
<name>E9FZ84_DAPPU</name>
<dbReference type="HOGENOM" id="CLU_1751539_0_0_1"/>
<protein>
    <recommendedName>
        <fullName evidence="5">RanBP2-type domain-containing protein</fullName>
    </recommendedName>
</protein>
<organism evidence="6 7">
    <name type="scientific">Daphnia pulex</name>
    <name type="common">Water flea</name>
    <dbReference type="NCBI Taxonomy" id="6669"/>
    <lineage>
        <taxon>Eukaryota</taxon>
        <taxon>Metazoa</taxon>
        <taxon>Ecdysozoa</taxon>
        <taxon>Arthropoda</taxon>
        <taxon>Crustacea</taxon>
        <taxon>Branchiopoda</taxon>
        <taxon>Diplostraca</taxon>
        <taxon>Cladocera</taxon>
        <taxon>Anomopoda</taxon>
        <taxon>Daphniidae</taxon>
        <taxon>Daphnia</taxon>
    </lineage>
</organism>
<evidence type="ECO:0000313" key="7">
    <source>
        <dbReference type="Proteomes" id="UP000000305"/>
    </source>
</evidence>
<dbReference type="GO" id="GO:0008270">
    <property type="term" value="F:zinc ion binding"/>
    <property type="evidence" value="ECO:0007669"/>
    <property type="project" value="UniProtKB-KW"/>
</dbReference>
<evidence type="ECO:0000259" key="5">
    <source>
        <dbReference type="PROSITE" id="PS50199"/>
    </source>
</evidence>
<gene>
    <name evidence="6" type="ORF">DAPPUDRAFT_312500</name>
</gene>
<keyword evidence="7" id="KW-1185">Reference proteome</keyword>
<dbReference type="Proteomes" id="UP000000305">
    <property type="component" value="Unassembled WGS sequence"/>
</dbReference>
<dbReference type="EMBL" id="GL732528">
    <property type="protein sequence ID" value="EFX87010.1"/>
    <property type="molecule type" value="Genomic_DNA"/>
</dbReference>
<dbReference type="SUPFAM" id="SSF90209">
    <property type="entry name" value="Ran binding protein zinc finger-like"/>
    <property type="match status" value="1"/>
</dbReference>
<dbReference type="PROSITE" id="PS50199">
    <property type="entry name" value="ZF_RANBP2_2"/>
    <property type="match status" value="1"/>
</dbReference>
<keyword evidence="3" id="KW-0862">Zinc</keyword>
<evidence type="ECO:0000256" key="4">
    <source>
        <dbReference type="PROSITE-ProRule" id="PRU00322"/>
    </source>
</evidence>
<evidence type="ECO:0000256" key="1">
    <source>
        <dbReference type="ARBA" id="ARBA00022723"/>
    </source>
</evidence>